<dbReference type="InterPro" id="IPR020476">
    <property type="entry name" value="Nudix_hydrolase"/>
</dbReference>
<dbReference type="SUPFAM" id="SSF55811">
    <property type="entry name" value="Nudix"/>
    <property type="match status" value="1"/>
</dbReference>
<evidence type="ECO:0000256" key="1">
    <source>
        <dbReference type="ARBA" id="ARBA00001946"/>
    </source>
</evidence>
<dbReference type="InterPro" id="IPR015797">
    <property type="entry name" value="NUDIX_hydrolase-like_dom_sf"/>
</dbReference>
<keyword evidence="3" id="KW-0515">Mutator protein</keyword>
<dbReference type="Gene3D" id="3.90.79.10">
    <property type="entry name" value="Nucleoside Triphosphate Pyrophosphohydrolase"/>
    <property type="match status" value="1"/>
</dbReference>
<evidence type="ECO:0000256" key="2">
    <source>
        <dbReference type="ARBA" id="ARBA00005582"/>
    </source>
</evidence>
<evidence type="ECO:0000256" key="14">
    <source>
        <dbReference type="ARBA" id="ARBA00041592"/>
    </source>
</evidence>
<keyword evidence="7 18" id="KW-0378">Hydrolase</keyword>
<dbReference type="GO" id="GO:0044715">
    <property type="term" value="F:8-oxo-dGDP phosphatase activity"/>
    <property type="evidence" value="ECO:0007669"/>
    <property type="project" value="TreeGrafter"/>
</dbReference>
<dbReference type="PRINTS" id="PR00502">
    <property type="entry name" value="NUDIXFAMILY"/>
</dbReference>
<keyword evidence="9" id="KW-0234">DNA repair</keyword>
<comment type="caution">
    <text evidence="18">The sequence shown here is derived from an EMBL/GenBank/DDBJ whole genome shotgun (WGS) entry which is preliminary data.</text>
</comment>
<dbReference type="PANTHER" id="PTHR47707:SF1">
    <property type="entry name" value="NUDIX HYDROLASE FAMILY PROTEIN"/>
    <property type="match status" value="1"/>
</dbReference>
<dbReference type="GO" id="GO:0008413">
    <property type="term" value="F:8-oxo-7,8-dihydroguanosine triphosphate pyrophosphatase activity"/>
    <property type="evidence" value="ECO:0007669"/>
    <property type="project" value="TreeGrafter"/>
</dbReference>
<evidence type="ECO:0000256" key="5">
    <source>
        <dbReference type="ARBA" id="ARBA00022723"/>
    </source>
</evidence>
<dbReference type="CDD" id="cd03425">
    <property type="entry name" value="NUDIX_MutT_NudA_like"/>
    <property type="match status" value="1"/>
</dbReference>
<dbReference type="GO" id="GO:0006281">
    <property type="term" value="P:DNA repair"/>
    <property type="evidence" value="ECO:0007669"/>
    <property type="project" value="UniProtKB-KW"/>
</dbReference>
<evidence type="ECO:0000256" key="11">
    <source>
        <dbReference type="ARBA" id="ARBA00036904"/>
    </source>
</evidence>
<evidence type="ECO:0000256" key="4">
    <source>
        <dbReference type="ARBA" id="ARBA00022705"/>
    </source>
</evidence>
<accession>A0A084SSX5</accession>
<dbReference type="Proteomes" id="UP000028547">
    <property type="component" value="Unassembled WGS sequence"/>
</dbReference>
<dbReference type="PANTHER" id="PTHR47707">
    <property type="entry name" value="8-OXO-DGTP DIPHOSPHATASE"/>
    <property type="match status" value="1"/>
</dbReference>
<evidence type="ECO:0000313" key="18">
    <source>
        <dbReference type="EMBL" id="KFA91560.1"/>
    </source>
</evidence>
<dbReference type="GO" id="GO:0035539">
    <property type="term" value="F:8-oxo-7,8-dihydrodeoxyguanosine triphosphate pyrophosphatase activity"/>
    <property type="evidence" value="ECO:0007669"/>
    <property type="project" value="UniProtKB-EC"/>
</dbReference>
<evidence type="ECO:0000256" key="13">
    <source>
        <dbReference type="ARBA" id="ARBA00040794"/>
    </source>
</evidence>
<feature type="domain" description="Nudix hydrolase" evidence="17">
    <location>
        <begin position="4"/>
        <end position="134"/>
    </location>
</feature>
<evidence type="ECO:0000256" key="15">
    <source>
        <dbReference type="ARBA" id="ARBA00041979"/>
    </source>
</evidence>
<dbReference type="EMBL" id="JPMI01000140">
    <property type="protein sequence ID" value="KFA91560.1"/>
    <property type="molecule type" value="Genomic_DNA"/>
</dbReference>
<evidence type="ECO:0000313" key="19">
    <source>
        <dbReference type="Proteomes" id="UP000028547"/>
    </source>
</evidence>
<gene>
    <name evidence="18" type="ORF">Q664_21260</name>
</gene>
<evidence type="ECO:0000256" key="6">
    <source>
        <dbReference type="ARBA" id="ARBA00022763"/>
    </source>
</evidence>
<reference evidence="18 19" key="1">
    <citation type="submission" date="2014-07" db="EMBL/GenBank/DDBJ databases">
        <title>Draft Genome Sequence of Gephyronic Acid Producer, Cystobacter violaceus Strain Cb vi76.</title>
        <authorList>
            <person name="Stevens D.C."/>
            <person name="Young J."/>
            <person name="Carmichael R."/>
            <person name="Tan J."/>
            <person name="Taylor R.E."/>
        </authorList>
    </citation>
    <scope>NUCLEOTIDE SEQUENCE [LARGE SCALE GENOMIC DNA]</scope>
    <source>
        <strain evidence="18 19">Cb vi76</strain>
    </source>
</reference>
<dbReference type="RefSeq" id="WP_043398238.1">
    <property type="nucleotide sequence ID" value="NZ_JPMI01000140.1"/>
</dbReference>
<evidence type="ECO:0000256" key="8">
    <source>
        <dbReference type="ARBA" id="ARBA00022842"/>
    </source>
</evidence>
<evidence type="ECO:0000256" key="12">
    <source>
        <dbReference type="ARBA" id="ARBA00038905"/>
    </source>
</evidence>
<dbReference type="InterPro" id="IPR029119">
    <property type="entry name" value="MutY_C"/>
</dbReference>
<sequence>MARRHIRVVGAMLQNAEGRYLITQRPPKATLPLLWEFPGGRVEEGEADEQALAREIREEMGVEVEVMEQALHTHHDYPSYDIDFRVYRCRLTSSESAIQHLRVHDHRWVTLEEMSKYQFPDADAKTLAKLLGLEA</sequence>
<dbReference type="PROSITE" id="PS51462">
    <property type="entry name" value="NUDIX"/>
    <property type="match status" value="1"/>
</dbReference>
<dbReference type="AlphaFoldDB" id="A0A084SSX5"/>
<evidence type="ECO:0000256" key="10">
    <source>
        <dbReference type="ARBA" id="ARBA00035861"/>
    </source>
</evidence>
<dbReference type="GO" id="GO:0006260">
    <property type="term" value="P:DNA replication"/>
    <property type="evidence" value="ECO:0007669"/>
    <property type="project" value="UniProtKB-KW"/>
</dbReference>
<evidence type="ECO:0000256" key="7">
    <source>
        <dbReference type="ARBA" id="ARBA00022801"/>
    </source>
</evidence>
<organism evidence="18 19">
    <name type="scientific">Archangium violaceum Cb vi76</name>
    <dbReference type="NCBI Taxonomy" id="1406225"/>
    <lineage>
        <taxon>Bacteria</taxon>
        <taxon>Pseudomonadati</taxon>
        <taxon>Myxococcota</taxon>
        <taxon>Myxococcia</taxon>
        <taxon>Myxococcales</taxon>
        <taxon>Cystobacterineae</taxon>
        <taxon>Archangiaceae</taxon>
        <taxon>Archangium</taxon>
    </lineage>
</organism>
<evidence type="ECO:0000256" key="16">
    <source>
        <dbReference type="ARBA" id="ARBA00042798"/>
    </source>
</evidence>
<evidence type="ECO:0000256" key="3">
    <source>
        <dbReference type="ARBA" id="ARBA00022457"/>
    </source>
</evidence>
<keyword evidence="4" id="KW-0235">DNA replication</keyword>
<keyword evidence="5" id="KW-0479">Metal-binding</keyword>
<evidence type="ECO:0000256" key="9">
    <source>
        <dbReference type="ARBA" id="ARBA00023204"/>
    </source>
</evidence>
<comment type="catalytic activity">
    <reaction evidence="10">
        <text>8-oxo-dGTP + H2O = 8-oxo-dGMP + diphosphate + H(+)</text>
        <dbReference type="Rhea" id="RHEA:31575"/>
        <dbReference type="ChEBI" id="CHEBI:15377"/>
        <dbReference type="ChEBI" id="CHEBI:15378"/>
        <dbReference type="ChEBI" id="CHEBI:33019"/>
        <dbReference type="ChEBI" id="CHEBI:63224"/>
        <dbReference type="ChEBI" id="CHEBI:77896"/>
        <dbReference type="EC" id="3.6.1.55"/>
    </reaction>
</comment>
<dbReference type="InterPro" id="IPR000086">
    <property type="entry name" value="NUDIX_hydrolase_dom"/>
</dbReference>
<comment type="catalytic activity">
    <reaction evidence="11">
        <text>8-oxo-GTP + H2O = 8-oxo-GMP + diphosphate + H(+)</text>
        <dbReference type="Rhea" id="RHEA:67616"/>
        <dbReference type="ChEBI" id="CHEBI:15377"/>
        <dbReference type="ChEBI" id="CHEBI:15378"/>
        <dbReference type="ChEBI" id="CHEBI:33019"/>
        <dbReference type="ChEBI" id="CHEBI:143553"/>
        <dbReference type="ChEBI" id="CHEBI:145694"/>
    </reaction>
</comment>
<dbReference type="GO" id="GO:0046872">
    <property type="term" value="F:metal ion binding"/>
    <property type="evidence" value="ECO:0007669"/>
    <property type="project" value="UniProtKB-KW"/>
</dbReference>
<keyword evidence="8" id="KW-0460">Magnesium</keyword>
<name>A0A084SSX5_9BACT</name>
<dbReference type="PROSITE" id="PS00893">
    <property type="entry name" value="NUDIX_BOX"/>
    <property type="match status" value="1"/>
</dbReference>
<evidence type="ECO:0000259" key="17">
    <source>
        <dbReference type="PROSITE" id="PS51462"/>
    </source>
</evidence>
<comment type="cofactor">
    <cofactor evidence="1">
        <name>Mg(2+)</name>
        <dbReference type="ChEBI" id="CHEBI:18420"/>
    </cofactor>
</comment>
<dbReference type="InterPro" id="IPR020084">
    <property type="entry name" value="NUDIX_hydrolase_CS"/>
</dbReference>
<comment type="similarity">
    <text evidence="2">Belongs to the Nudix hydrolase family.</text>
</comment>
<dbReference type="EC" id="3.6.1.55" evidence="12"/>
<dbReference type="Pfam" id="PF14815">
    <property type="entry name" value="NUDIX_4"/>
    <property type="match status" value="1"/>
</dbReference>
<protein>
    <recommendedName>
        <fullName evidence="13">8-oxo-dGTP diphosphatase</fullName>
        <ecNumber evidence="12">3.6.1.55</ecNumber>
    </recommendedName>
    <alternativeName>
        <fullName evidence="16">7,8-dihydro-8-oxoguanine-triphosphatase</fullName>
    </alternativeName>
    <alternativeName>
        <fullName evidence="15">Mutator protein MutT</fullName>
    </alternativeName>
    <alternativeName>
        <fullName evidence="14">dGTP pyrophosphohydrolase</fullName>
    </alternativeName>
</protein>
<keyword evidence="6" id="KW-0227">DNA damage</keyword>
<dbReference type="GO" id="GO:0044716">
    <property type="term" value="F:8-oxo-GDP phosphatase activity"/>
    <property type="evidence" value="ECO:0007669"/>
    <property type="project" value="TreeGrafter"/>
</dbReference>
<dbReference type="InterPro" id="IPR047127">
    <property type="entry name" value="MutT-like"/>
</dbReference>
<proteinExistence type="inferred from homology"/>